<organism evidence="1">
    <name type="scientific">bioreactor metagenome</name>
    <dbReference type="NCBI Taxonomy" id="1076179"/>
    <lineage>
        <taxon>unclassified sequences</taxon>
        <taxon>metagenomes</taxon>
        <taxon>ecological metagenomes</taxon>
    </lineage>
</organism>
<comment type="caution">
    <text evidence="1">The sequence shown here is derived from an EMBL/GenBank/DDBJ whole genome shotgun (WGS) entry which is preliminary data.</text>
</comment>
<dbReference type="EMBL" id="VSSQ01113551">
    <property type="protein sequence ID" value="MPN49889.1"/>
    <property type="molecule type" value="Genomic_DNA"/>
</dbReference>
<accession>A0A645IHD4</accession>
<proteinExistence type="predicted"/>
<dbReference type="AlphaFoldDB" id="A0A645IHD4"/>
<protein>
    <submittedName>
        <fullName evidence="1">Uncharacterized protein</fullName>
    </submittedName>
</protein>
<sequence>MLAGIPLHRRAAVIAGFTGEDRQQFVGIPPLTVQFGKHVMAFHIAIIGNLAEVRVGHADLFTLVDIGRALHAMQHHRQHFGRRNAVFTFIAKTRHDARLIVVTPEQRVPGLIVHALLPVTEQGFQRDIIGFG</sequence>
<name>A0A645IHD4_9ZZZZ</name>
<evidence type="ECO:0000313" key="1">
    <source>
        <dbReference type="EMBL" id="MPN49889.1"/>
    </source>
</evidence>
<gene>
    <name evidence="1" type="ORF">SDC9_197513</name>
</gene>
<reference evidence="1" key="1">
    <citation type="submission" date="2019-08" db="EMBL/GenBank/DDBJ databases">
        <authorList>
            <person name="Kucharzyk K."/>
            <person name="Murdoch R.W."/>
            <person name="Higgins S."/>
            <person name="Loffler F."/>
        </authorList>
    </citation>
    <scope>NUCLEOTIDE SEQUENCE</scope>
</reference>